<dbReference type="Proteomes" id="UP000253345">
    <property type="component" value="Unassembled WGS sequence"/>
</dbReference>
<evidence type="ECO:0000313" key="1">
    <source>
        <dbReference type="EMBL" id="RCW88232.1"/>
    </source>
</evidence>
<dbReference type="Pfam" id="PF05962">
    <property type="entry name" value="HutD"/>
    <property type="match status" value="1"/>
</dbReference>
<dbReference type="AlphaFoldDB" id="A0A368Z701"/>
<comment type="caution">
    <text evidence="1">The sequence shown here is derived from an EMBL/GenBank/DDBJ whole genome shotgun (WGS) entry which is preliminary data.</text>
</comment>
<keyword evidence="2" id="KW-1185">Reference proteome</keyword>
<dbReference type="Gene3D" id="2.60.120.10">
    <property type="entry name" value="Jelly Rolls"/>
    <property type="match status" value="1"/>
</dbReference>
<organism evidence="1 2">
    <name type="scientific">Paracoccus lutimaris</name>
    <dbReference type="NCBI Taxonomy" id="1490030"/>
    <lineage>
        <taxon>Bacteria</taxon>
        <taxon>Pseudomonadati</taxon>
        <taxon>Pseudomonadota</taxon>
        <taxon>Alphaproteobacteria</taxon>
        <taxon>Rhodobacterales</taxon>
        <taxon>Paracoccaceae</taxon>
        <taxon>Paracoccus</taxon>
    </lineage>
</organism>
<name>A0A368Z701_9RHOB</name>
<dbReference type="RefSeq" id="WP_220269800.1">
    <property type="nucleotide sequence ID" value="NZ_QPJL01000002.1"/>
</dbReference>
<dbReference type="InterPro" id="IPR014710">
    <property type="entry name" value="RmlC-like_jellyroll"/>
</dbReference>
<sequence length="188" mass="19980">MSMTHLPAAKHRRMPWKNGRGETTEIAVYPQGAGLEDFGWRLSMAGVTEHGAFSIFPGIDRTLAVLDGAGIELEVQGQDRHRLTPGTEPLAFAADVPAVAHLLGGPISDLNLMTRRGSYVHQLRHATDPAPLGRPDWLLVLATAPATVRIAGQEVALGQFDALLCDGAEAASPPAPAPDLWLATISRA</sequence>
<evidence type="ECO:0008006" key="3">
    <source>
        <dbReference type="Google" id="ProtNLM"/>
    </source>
</evidence>
<protein>
    <recommendedName>
        <fullName evidence="3">HutD protein</fullName>
    </recommendedName>
</protein>
<dbReference type="PANTHER" id="PTHR37943:SF1">
    <property type="entry name" value="PROTEIN VES"/>
    <property type="match status" value="1"/>
</dbReference>
<dbReference type="SUPFAM" id="SSF51182">
    <property type="entry name" value="RmlC-like cupins"/>
    <property type="match status" value="1"/>
</dbReference>
<dbReference type="PANTHER" id="PTHR37943">
    <property type="entry name" value="PROTEIN VES"/>
    <property type="match status" value="1"/>
</dbReference>
<evidence type="ECO:0000313" key="2">
    <source>
        <dbReference type="Proteomes" id="UP000253345"/>
    </source>
</evidence>
<dbReference type="InterPro" id="IPR011051">
    <property type="entry name" value="RmlC_Cupin_sf"/>
</dbReference>
<dbReference type="CDD" id="cd20293">
    <property type="entry name" value="cupin_HutD_N"/>
    <property type="match status" value="1"/>
</dbReference>
<dbReference type="InterPro" id="IPR010282">
    <property type="entry name" value="Uncharacterised_HutD/Ves"/>
</dbReference>
<gene>
    <name evidence="1" type="ORF">DFP89_102162</name>
</gene>
<accession>A0A368Z701</accession>
<proteinExistence type="predicted"/>
<reference evidence="1 2" key="1">
    <citation type="submission" date="2018-07" db="EMBL/GenBank/DDBJ databases">
        <title>Genomic Encyclopedia of Type Strains, Phase III (KMG-III): the genomes of soil and plant-associated and newly described type strains.</title>
        <authorList>
            <person name="Whitman W."/>
        </authorList>
    </citation>
    <scope>NUCLEOTIDE SEQUENCE [LARGE SCALE GENOMIC DNA]</scope>
    <source>
        <strain evidence="1 2">CECT 8525</strain>
    </source>
</reference>
<dbReference type="EMBL" id="QPJL01000002">
    <property type="protein sequence ID" value="RCW88232.1"/>
    <property type="molecule type" value="Genomic_DNA"/>
</dbReference>